<accession>A0A848J087</accession>
<protein>
    <submittedName>
        <fullName evidence="7">Putative basic amino acid antiporter YfcC</fullName>
    </submittedName>
</protein>
<feature type="transmembrane region" description="Helical" evidence="6">
    <location>
        <begin position="168"/>
        <end position="188"/>
    </location>
</feature>
<evidence type="ECO:0000313" key="8">
    <source>
        <dbReference type="Proteomes" id="UP000559010"/>
    </source>
</evidence>
<dbReference type="InterPro" id="IPR018385">
    <property type="entry name" value="C4_dicarb_anaerob_car-like"/>
</dbReference>
<dbReference type="PANTHER" id="PTHR43652">
    <property type="entry name" value="BASIC AMINO ACID ANTIPORTER YFCC-RELATED"/>
    <property type="match status" value="1"/>
</dbReference>
<comment type="subcellular location">
    <subcellularLocation>
        <location evidence="1">Cell membrane</location>
        <topology evidence="1">Multi-pass membrane protein</topology>
    </subcellularLocation>
</comment>
<keyword evidence="2" id="KW-1003">Cell membrane</keyword>
<comment type="caution">
    <text evidence="7">The sequence shown here is derived from an EMBL/GenBank/DDBJ whole genome shotgun (WGS) entry which is preliminary data.</text>
</comment>
<dbReference type="PANTHER" id="PTHR43652:SF6">
    <property type="entry name" value="ARGININE REPRESSOR"/>
    <property type="match status" value="1"/>
</dbReference>
<feature type="transmembrane region" description="Helical" evidence="6">
    <location>
        <begin position="73"/>
        <end position="94"/>
    </location>
</feature>
<dbReference type="Proteomes" id="UP000559010">
    <property type="component" value="Unassembled WGS sequence"/>
</dbReference>
<evidence type="ECO:0000313" key="7">
    <source>
        <dbReference type="EMBL" id="NMM48935.1"/>
    </source>
</evidence>
<feature type="transmembrane region" description="Helical" evidence="6">
    <location>
        <begin position="403"/>
        <end position="424"/>
    </location>
</feature>
<evidence type="ECO:0000256" key="3">
    <source>
        <dbReference type="ARBA" id="ARBA00022692"/>
    </source>
</evidence>
<organism evidence="7 8">
    <name type="scientific">Marinigracilibium pacificum</name>
    <dbReference type="NCBI Taxonomy" id="2729599"/>
    <lineage>
        <taxon>Bacteria</taxon>
        <taxon>Pseudomonadati</taxon>
        <taxon>Bacteroidota</taxon>
        <taxon>Cytophagia</taxon>
        <taxon>Cytophagales</taxon>
        <taxon>Flammeovirgaceae</taxon>
        <taxon>Marinigracilibium</taxon>
    </lineage>
</organism>
<keyword evidence="3 6" id="KW-0812">Transmembrane</keyword>
<keyword evidence="8" id="KW-1185">Reference proteome</keyword>
<dbReference type="Pfam" id="PF03606">
    <property type="entry name" value="DcuC"/>
    <property type="match status" value="1"/>
</dbReference>
<evidence type="ECO:0000256" key="6">
    <source>
        <dbReference type="SAM" id="Phobius"/>
    </source>
</evidence>
<evidence type="ECO:0000256" key="4">
    <source>
        <dbReference type="ARBA" id="ARBA00022989"/>
    </source>
</evidence>
<feature type="transmembrane region" description="Helical" evidence="6">
    <location>
        <begin position="361"/>
        <end position="383"/>
    </location>
</feature>
<sequence length="458" mass="49707">MKIRKVPDTLVIIFCFLILFTLLTWLIPAGEYEKEVVKLSNGSEREVLVPGTYHHVEENPQSLLDFLMAPIKGFIGGAEIIGFILIVGGAFSVFNKTGAVTASLQSLVRFCEKYPSAKGIIIPMIIVFFSIMGATFGMSEEVLVFVLLTIPMARSLGYDTITGIAIPFVGAGAGFAGAITNPFTIGIAQEIAEVPMFSGYQYRMVVWVVLTVVAVIYIMRHAKKVFNPVQVELENDIDVEQVSFTTVRKITLFLLFGGLAIILVGVTKFDWYIAEIAAVFFGMGLLSAIINRMELQSTVDAFKVGASDVLTAGLVVALSKGLLILAEDGRIIETILHGLASLAEGWPKAISVEMMFVVQSLLNFFLPSGSGQAVLTMPIMAPLSDLLGLSRQTAVLAFQFGDGLSNMIIPTSAVTMGVLSIGKVSYEKWLKWMMPLFLILVLISGILLLLPAVVFGWN</sequence>
<feature type="transmembrane region" description="Helical" evidence="6">
    <location>
        <begin position="200"/>
        <end position="219"/>
    </location>
</feature>
<name>A0A848J087_9BACT</name>
<proteinExistence type="predicted"/>
<dbReference type="EMBL" id="JABBNU010000006">
    <property type="protein sequence ID" value="NMM48935.1"/>
    <property type="molecule type" value="Genomic_DNA"/>
</dbReference>
<keyword evidence="4 6" id="KW-1133">Transmembrane helix</keyword>
<feature type="transmembrane region" description="Helical" evidence="6">
    <location>
        <begin position="115"/>
        <end position="136"/>
    </location>
</feature>
<gene>
    <name evidence="7" type="primary">yfcC</name>
    <name evidence="7" type="ORF">HH304_11035</name>
</gene>
<feature type="transmembrane region" description="Helical" evidence="6">
    <location>
        <begin position="272"/>
        <end position="290"/>
    </location>
</feature>
<reference evidence="7 8" key="1">
    <citation type="submission" date="2020-04" db="EMBL/GenBank/DDBJ databases">
        <title>Flammeovirgaceae bacterium KN852 isolated from deep sea.</title>
        <authorList>
            <person name="Zhang D.-C."/>
        </authorList>
    </citation>
    <scope>NUCLEOTIDE SEQUENCE [LARGE SCALE GENOMIC DNA]</scope>
    <source>
        <strain evidence="7 8">KN852</strain>
    </source>
</reference>
<feature type="transmembrane region" description="Helical" evidence="6">
    <location>
        <begin position="142"/>
        <end position="161"/>
    </location>
</feature>
<dbReference type="AlphaFoldDB" id="A0A848J087"/>
<evidence type="ECO:0000256" key="5">
    <source>
        <dbReference type="ARBA" id="ARBA00023136"/>
    </source>
</evidence>
<feature type="transmembrane region" description="Helical" evidence="6">
    <location>
        <begin position="250"/>
        <end position="266"/>
    </location>
</feature>
<dbReference type="GO" id="GO:0005886">
    <property type="term" value="C:plasma membrane"/>
    <property type="evidence" value="ECO:0007669"/>
    <property type="project" value="UniProtKB-SubCell"/>
</dbReference>
<dbReference type="InterPro" id="IPR051679">
    <property type="entry name" value="DASS-Related_Transporters"/>
</dbReference>
<feature type="transmembrane region" description="Helical" evidence="6">
    <location>
        <begin position="436"/>
        <end position="457"/>
    </location>
</feature>
<keyword evidence="5 6" id="KW-0472">Membrane</keyword>
<evidence type="ECO:0000256" key="1">
    <source>
        <dbReference type="ARBA" id="ARBA00004651"/>
    </source>
</evidence>
<evidence type="ECO:0000256" key="2">
    <source>
        <dbReference type="ARBA" id="ARBA00022475"/>
    </source>
</evidence>
<feature type="transmembrane region" description="Helical" evidence="6">
    <location>
        <begin position="9"/>
        <end position="27"/>
    </location>
</feature>